<dbReference type="GO" id="GO:0003723">
    <property type="term" value="F:RNA binding"/>
    <property type="evidence" value="ECO:0007669"/>
    <property type="project" value="UniProtKB-UniRule"/>
</dbReference>
<evidence type="ECO:0000256" key="2">
    <source>
        <dbReference type="ARBA" id="ARBA00022679"/>
    </source>
</evidence>
<dbReference type="GO" id="GO:0008173">
    <property type="term" value="F:RNA methyltransferase activity"/>
    <property type="evidence" value="ECO:0007669"/>
    <property type="project" value="InterPro"/>
</dbReference>
<dbReference type="Gene3D" id="3.40.50.150">
    <property type="entry name" value="Vaccinia Virus protein VP39"/>
    <property type="match status" value="2"/>
</dbReference>
<dbReference type="InterPro" id="IPR048889">
    <property type="entry name" value="NSUN5_RCM1_N"/>
</dbReference>
<keyword evidence="3 5" id="KW-0949">S-adenosyl-L-methionine</keyword>
<dbReference type="EMBL" id="SDRB02002171">
    <property type="protein sequence ID" value="THG20024.1"/>
    <property type="molecule type" value="Genomic_DNA"/>
</dbReference>
<dbReference type="PANTHER" id="PTHR22807:SF4">
    <property type="entry name" value="28S RRNA (CYTOSINE-C(5))-METHYLTRANSFERASE"/>
    <property type="match status" value="1"/>
</dbReference>
<dbReference type="Pfam" id="PF21153">
    <property type="entry name" value="NSUN5_N"/>
    <property type="match status" value="1"/>
</dbReference>
<keyword evidence="9" id="KW-1185">Reference proteome</keyword>
<evidence type="ECO:0000259" key="7">
    <source>
        <dbReference type="PROSITE" id="PS51686"/>
    </source>
</evidence>
<comment type="similarity">
    <text evidence="5">Belongs to the class I-like SAM-binding methyltransferase superfamily. RsmB/NOP family.</text>
</comment>
<dbReference type="InterPro" id="IPR001678">
    <property type="entry name" value="MeTrfase_RsmB-F_NOP2_dom"/>
</dbReference>
<dbReference type="Pfam" id="PF01189">
    <property type="entry name" value="Methyltr_RsmB-F"/>
    <property type="match status" value="1"/>
</dbReference>
<feature type="domain" description="SAM-dependent MTase RsmB/NOP-type" evidence="7">
    <location>
        <begin position="158"/>
        <end position="552"/>
    </location>
</feature>
<dbReference type="InterPro" id="IPR049561">
    <property type="entry name" value="NSUN5_7_fdxn-like"/>
</dbReference>
<proteinExistence type="inferred from homology"/>
<keyword evidence="1 5" id="KW-0489">Methyltransferase</keyword>
<name>A0A4S4EU76_CAMSN</name>
<dbReference type="PRINTS" id="PR02008">
    <property type="entry name" value="RCMTFAMILY"/>
</dbReference>
<feature type="binding site" evidence="5">
    <location>
        <begin position="254"/>
        <end position="260"/>
    </location>
    <ligand>
        <name>S-adenosyl-L-methionine</name>
        <dbReference type="ChEBI" id="CHEBI:59789"/>
    </ligand>
</feature>
<evidence type="ECO:0000256" key="5">
    <source>
        <dbReference type="PROSITE-ProRule" id="PRU01023"/>
    </source>
</evidence>
<comment type="caution">
    <text evidence="5">Lacks conserved residue(s) required for the propagation of feature annotation.</text>
</comment>
<evidence type="ECO:0000313" key="8">
    <source>
        <dbReference type="EMBL" id="THG20024.1"/>
    </source>
</evidence>
<evidence type="ECO:0000256" key="4">
    <source>
        <dbReference type="ARBA" id="ARBA00022884"/>
    </source>
</evidence>
<feature type="region of interest" description="Disordered" evidence="6">
    <location>
        <begin position="1"/>
        <end position="26"/>
    </location>
</feature>
<dbReference type="PROSITE" id="PS51686">
    <property type="entry name" value="SAM_MT_RSMB_NOP"/>
    <property type="match status" value="1"/>
</dbReference>
<dbReference type="STRING" id="542762.A0A4S4EU76"/>
<dbReference type="Gene3D" id="3.30.70.1170">
    <property type="entry name" value="Sun protein, domain 3"/>
    <property type="match status" value="1"/>
</dbReference>
<evidence type="ECO:0000313" key="9">
    <source>
        <dbReference type="Proteomes" id="UP000306102"/>
    </source>
</evidence>
<keyword evidence="4 5" id="KW-0694">RNA-binding</keyword>
<evidence type="ECO:0000256" key="6">
    <source>
        <dbReference type="SAM" id="MobiDB-lite"/>
    </source>
</evidence>
<comment type="caution">
    <text evidence="8">The sequence shown here is derived from an EMBL/GenBank/DDBJ whole genome shotgun (WGS) entry which is preliminary data.</text>
</comment>
<dbReference type="SUPFAM" id="SSF53335">
    <property type="entry name" value="S-adenosyl-L-methionine-dependent methyltransferases"/>
    <property type="match status" value="1"/>
</dbReference>
<dbReference type="Pfam" id="PF21148">
    <property type="entry name" value="NSUN5_fdxn-like"/>
    <property type="match status" value="1"/>
</dbReference>
<evidence type="ECO:0000256" key="1">
    <source>
        <dbReference type="ARBA" id="ARBA00022603"/>
    </source>
</evidence>
<dbReference type="AlphaFoldDB" id="A0A4S4EU76"/>
<gene>
    <name evidence="8" type="ORF">TEA_008558</name>
</gene>
<dbReference type="InterPro" id="IPR049560">
    <property type="entry name" value="MeTrfase_RsmB-F_NOP2_cat"/>
</dbReference>
<feature type="binding site" evidence="5">
    <location>
        <position position="317"/>
    </location>
    <ligand>
        <name>S-adenosyl-L-methionine</name>
        <dbReference type="ChEBI" id="CHEBI:59789"/>
    </ligand>
</feature>
<dbReference type="InterPro" id="IPR029063">
    <property type="entry name" value="SAM-dependent_MTases_sf"/>
</dbReference>
<keyword evidence="2 5" id="KW-0808">Transferase</keyword>
<feature type="binding site" evidence="5">
    <location>
        <position position="278"/>
    </location>
    <ligand>
        <name>S-adenosyl-L-methionine</name>
        <dbReference type="ChEBI" id="CHEBI:59789"/>
    </ligand>
</feature>
<dbReference type="GO" id="GO:0070475">
    <property type="term" value="P:rRNA base methylation"/>
    <property type="evidence" value="ECO:0007669"/>
    <property type="project" value="TreeGrafter"/>
</dbReference>
<dbReference type="InterPro" id="IPR023267">
    <property type="entry name" value="RCMT"/>
</dbReference>
<sequence>MVRPKKRSITTSTAAKPELRRPTTAERSAYFARREAAKVLRAVLNGDSNRRAVGSIKSLVYSPSIRNKKGTFALVCQTLKHLPIIKDILDSASILNGKWKRQGELMYIITYDILFGQAASLVGDAEKFLLLRKDALQSGLAQHLVRKGVKNIKDLMALQQISDISKPRYVRVNTLKFDLESALHELGKQNTLISAKYVVHKDDMVPDLLLLPHAVDLHNHPLVRNGSVFMQGKASSMTAVALQPEPGWEVLDACAAPGNKTVHLAALMRGKGKIIACELNQERIQRLNDTVKLAGAVRAILLDPSCSGSGTAAVRLDHLLPSHGAGNFSILFFLRMLVSSSCLHFLSISHCCLYLLRSPYLYGLLATLSPNLHSRLSSVKKELHEVKRKTAALQMQQFVGEEKNDLLDYLRSLQPEKVAELSEPTCTELKEVINFYNIYITESNYNPRNADVANIDRLRKLQAFQKKALAHALSFPAVERVVYSTCSIHQIENEDVIKAILPLAKSLGFQLATPFPKWPRRGLPVLEGSEHLLRFDPDEDKEGFFISLFVRKSIIGNDAEMPVRPGRRRITSEALCAEKCCCREKKPTNKYGFAMFLPSPFIKMSKIWLHPPLRVQKKDRCNQIQ</sequence>
<organism evidence="8 9">
    <name type="scientific">Camellia sinensis var. sinensis</name>
    <name type="common">China tea</name>
    <dbReference type="NCBI Taxonomy" id="542762"/>
    <lineage>
        <taxon>Eukaryota</taxon>
        <taxon>Viridiplantae</taxon>
        <taxon>Streptophyta</taxon>
        <taxon>Embryophyta</taxon>
        <taxon>Tracheophyta</taxon>
        <taxon>Spermatophyta</taxon>
        <taxon>Magnoliopsida</taxon>
        <taxon>eudicotyledons</taxon>
        <taxon>Gunneridae</taxon>
        <taxon>Pentapetalae</taxon>
        <taxon>asterids</taxon>
        <taxon>Ericales</taxon>
        <taxon>Theaceae</taxon>
        <taxon>Camellia</taxon>
    </lineage>
</organism>
<accession>A0A4S4EU76</accession>
<reference evidence="8 9" key="1">
    <citation type="journal article" date="2018" name="Proc. Natl. Acad. Sci. U.S.A.">
        <title>Draft genome sequence of Camellia sinensis var. sinensis provides insights into the evolution of the tea genome and tea quality.</title>
        <authorList>
            <person name="Wei C."/>
            <person name="Yang H."/>
            <person name="Wang S."/>
            <person name="Zhao J."/>
            <person name="Liu C."/>
            <person name="Gao L."/>
            <person name="Xia E."/>
            <person name="Lu Y."/>
            <person name="Tai Y."/>
            <person name="She G."/>
            <person name="Sun J."/>
            <person name="Cao H."/>
            <person name="Tong W."/>
            <person name="Gao Q."/>
            <person name="Li Y."/>
            <person name="Deng W."/>
            <person name="Jiang X."/>
            <person name="Wang W."/>
            <person name="Chen Q."/>
            <person name="Zhang S."/>
            <person name="Li H."/>
            <person name="Wu J."/>
            <person name="Wang P."/>
            <person name="Li P."/>
            <person name="Shi C."/>
            <person name="Zheng F."/>
            <person name="Jian J."/>
            <person name="Huang B."/>
            <person name="Shan D."/>
            <person name="Shi M."/>
            <person name="Fang C."/>
            <person name="Yue Y."/>
            <person name="Li F."/>
            <person name="Li D."/>
            <person name="Wei S."/>
            <person name="Han B."/>
            <person name="Jiang C."/>
            <person name="Yin Y."/>
            <person name="Xia T."/>
            <person name="Zhang Z."/>
            <person name="Bennetzen J.L."/>
            <person name="Zhao S."/>
            <person name="Wan X."/>
        </authorList>
    </citation>
    <scope>NUCLEOTIDE SEQUENCE [LARGE SCALE GENOMIC DNA]</scope>
    <source>
        <strain evidence="9">cv. Shuchazao</strain>
        <tissue evidence="8">Leaf</tissue>
    </source>
</reference>
<dbReference type="GO" id="GO:0005730">
    <property type="term" value="C:nucleolus"/>
    <property type="evidence" value="ECO:0007669"/>
    <property type="project" value="TreeGrafter"/>
</dbReference>
<feature type="active site" description="Nucleophile" evidence="5">
    <location>
        <position position="486"/>
    </location>
</feature>
<dbReference type="Proteomes" id="UP000306102">
    <property type="component" value="Unassembled WGS sequence"/>
</dbReference>
<protein>
    <recommendedName>
        <fullName evidence="7">SAM-dependent MTase RsmB/NOP-type domain-containing protein</fullName>
    </recommendedName>
</protein>
<evidence type="ECO:0000256" key="3">
    <source>
        <dbReference type="ARBA" id="ARBA00022691"/>
    </source>
</evidence>
<dbReference type="PANTHER" id="PTHR22807">
    <property type="entry name" value="NOP2 YEAST -RELATED NOL1/NOP2/FMU SUN DOMAIN-CONTAINING"/>
    <property type="match status" value="1"/>
</dbReference>